<evidence type="ECO:0000313" key="4">
    <source>
        <dbReference type="Proteomes" id="UP000180166"/>
    </source>
</evidence>
<evidence type="ECO:0008006" key="5">
    <source>
        <dbReference type="Google" id="ProtNLM"/>
    </source>
</evidence>
<gene>
    <name evidence="1" type="ORF">NS506_03195</name>
    <name evidence="2" type="ORF">NSK11_contig00259-0001</name>
</gene>
<evidence type="ECO:0000313" key="1">
    <source>
        <dbReference type="EMBL" id="APA97248.1"/>
    </source>
</evidence>
<dbReference type="Proteomes" id="UP000180166">
    <property type="component" value="Chromosome"/>
</dbReference>
<dbReference type="InterPro" id="IPR036689">
    <property type="entry name" value="ESAT-6-like_sf"/>
</dbReference>
<dbReference type="Gene3D" id="1.10.287.1060">
    <property type="entry name" value="ESAT-6-like"/>
    <property type="match status" value="1"/>
</dbReference>
<dbReference type="RefSeq" id="WP_033090973.1">
    <property type="nucleotide sequence ID" value="NZ_AP017900.1"/>
</dbReference>
<organism evidence="2 3">
    <name type="scientific">Nocardia seriolae</name>
    <dbReference type="NCBI Taxonomy" id="37332"/>
    <lineage>
        <taxon>Bacteria</taxon>
        <taxon>Bacillati</taxon>
        <taxon>Actinomycetota</taxon>
        <taxon>Actinomycetes</taxon>
        <taxon>Mycobacteriales</taxon>
        <taxon>Nocardiaceae</taxon>
        <taxon>Nocardia</taxon>
    </lineage>
</organism>
<dbReference type="OrthoDB" id="4562539at2"/>
<reference evidence="3" key="1">
    <citation type="submission" date="2015-07" db="EMBL/GenBank/DDBJ databases">
        <title>Nocardia seriolae U-1 whole genome shotgun sequence.</title>
        <authorList>
            <person name="Imajoh M."/>
            <person name="Fukumoto Y."/>
            <person name="Sukeda M."/>
            <person name="Yamane J."/>
            <person name="Yamasaki K."/>
            <person name="Shimizu M."/>
            <person name="Ohnishi K."/>
            <person name="Oshima S."/>
        </authorList>
    </citation>
    <scope>NUCLEOTIDE SEQUENCE [LARGE SCALE GENOMIC DNA]</scope>
    <source>
        <strain evidence="3">U-1</strain>
    </source>
</reference>
<dbReference type="GeneID" id="93373832"/>
<proteinExistence type="predicted"/>
<dbReference type="EMBL" id="BBYQ01000259">
    <property type="protein sequence ID" value="GAP33399.1"/>
    <property type="molecule type" value="Genomic_DNA"/>
</dbReference>
<dbReference type="KEGG" id="nsr:NS506_03195"/>
<protein>
    <recommendedName>
        <fullName evidence="5">WXG100 family type VII secretion target</fullName>
    </recommendedName>
</protein>
<evidence type="ECO:0000313" key="3">
    <source>
        <dbReference type="Proteomes" id="UP000037179"/>
    </source>
</evidence>
<dbReference type="AlphaFoldDB" id="A0A0B8NND2"/>
<sequence>MTGKVEVEIQQLRTVGGSLDAVSARIDAIIAKVSSASTAYKGSWGSDEFGQSFSGGDNGYIKSDENLQTVLKSKVALLNSYSKGLTDAATALQSAEDSNTDSFW</sequence>
<dbReference type="Proteomes" id="UP000037179">
    <property type="component" value="Unassembled WGS sequence"/>
</dbReference>
<dbReference type="EMBL" id="CP017839">
    <property type="protein sequence ID" value="APA97248.1"/>
    <property type="molecule type" value="Genomic_DNA"/>
</dbReference>
<accession>A0A0B8NND2</accession>
<reference evidence="2 3" key="2">
    <citation type="journal article" date="2016" name="Genome Announc.">
        <title>Draft Genome Sequence of Erythromycin- and Oxytetracycline-Sensitive Nocardia seriolae Strain U-1 (NBRC 110359).</title>
        <authorList>
            <person name="Imajoh M."/>
            <person name="Sukeda M."/>
            <person name="Shimizu M."/>
            <person name="Yamane J."/>
            <person name="Ohnishi K."/>
            <person name="Oshima S."/>
        </authorList>
    </citation>
    <scope>NUCLEOTIDE SEQUENCE [LARGE SCALE GENOMIC DNA]</scope>
    <source>
        <strain evidence="2 3">U-1</strain>
    </source>
</reference>
<evidence type="ECO:0000313" key="2">
    <source>
        <dbReference type="EMBL" id="GAP33399.1"/>
    </source>
</evidence>
<reference evidence="1 4" key="3">
    <citation type="submission" date="2016-10" db="EMBL/GenBank/DDBJ databases">
        <title>Genome sequence of Nocardia seriolae strain EM150506, isolated from Anguila japonica.</title>
        <authorList>
            <person name="Han H.-J."/>
        </authorList>
    </citation>
    <scope>NUCLEOTIDE SEQUENCE [LARGE SCALE GENOMIC DNA]</scope>
    <source>
        <strain evidence="1 4">EM150506</strain>
    </source>
</reference>
<dbReference type="SUPFAM" id="SSF140453">
    <property type="entry name" value="EsxAB dimer-like"/>
    <property type="match status" value="1"/>
</dbReference>
<name>A0A0B8NND2_9NOCA</name>
<keyword evidence="3" id="KW-1185">Reference proteome</keyword>